<dbReference type="SUPFAM" id="SSF82199">
    <property type="entry name" value="SET domain"/>
    <property type="match status" value="1"/>
</dbReference>
<dbReference type="InterPro" id="IPR053209">
    <property type="entry name" value="Gramillin-biosynth_MTr"/>
</dbReference>
<name>A0A7C8MLF5_9PLEO</name>
<sequence>GRGLFAKRDFKAGDLICAEKAFVLPGYFIQDRSSDCMLYSLGDGTAAPRPGALLFKELVQKLRWNPSLRKDFFELNDGGYWKANGWEVPDGEDIPVDIFRTELIRRYNCFSVPLRSATLLTLPPNTNPELRNGFWTHASYINHSCLPNSARTFIGDMHFLRATRPIRAGEELTHQYVSPDLDIDARQAKYNASWGFTCDCELCGVDGGMEGSVRRERQRVFEELKDAVGRVPATVTPSRLKKIARGLRDLEALYTNDTPTSDAAAAADPYAHDPYTHLPRLALIHPTLYLTEAWRGLGNTDKMIEYAEKLLRNFGIFTCVKENRFVVERNCGLVNVEGVRALLYLAEGYGAKGQDGLAG</sequence>
<comment type="caution">
    <text evidence="2">The sequence shown here is derived from an EMBL/GenBank/DDBJ whole genome shotgun (WGS) entry which is preliminary data.</text>
</comment>
<dbReference type="Proteomes" id="UP000481861">
    <property type="component" value="Unassembled WGS sequence"/>
</dbReference>
<dbReference type="PANTHER" id="PTHR47643:SF2">
    <property type="entry name" value="TPR DOMAIN PROTEIN (AFU_ORTHOLOGUE AFUA_5G12710)"/>
    <property type="match status" value="1"/>
</dbReference>
<accession>A0A7C8MLF5</accession>
<dbReference type="AlphaFoldDB" id="A0A7C8MLF5"/>
<dbReference type="PANTHER" id="PTHR47643">
    <property type="entry name" value="TPR DOMAIN PROTEIN (AFU_ORTHOLOGUE AFUA_5G12710)"/>
    <property type="match status" value="1"/>
</dbReference>
<dbReference type="Gene3D" id="2.170.270.10">
    <property type="entry name" value="SET domain"/>
    <property type="match status" value="1"/>
</dbReference>
<protein>
    <recommendedName>
        <fullName evidence="1">SET domain-containing protein</fullName>
    </recommendedName>
</protein>
<feature type="non-terminal residue" evidence="2">
    <location>
        <position position="359"/>
    </location>
</feature>
<dbReference type="PROSITE" id="PS50280">
    <property type="entry name" value="SET"/>
    <property type="match status" value="1"/>
</dbReference>
<dbReference type="Pfam" id="PF00856">
    <property type="entry name" value="SET"/>
    <property type="match status" value="1"/>
</dbReference>
<dbReference type="InterPro" id="IPR001214">
    <property type="entry name" value="SET_dom"/>
</dbReference>
<keyword evidence="3" id="KW-1185">Reference proteome</keyword>
<proteinExistence type="predicted"/>
<dbReference type="CDD" id="cd20071">
    <property type="entry name" value="SET_SMYD"/>
    <property type="match status" value="1"/>
</dbReference>
<gene>
    <name evidence="2" type="ORF">BDV95DRAFT_218942</name>
</gene>
<feature type="domain" description="SET" evidence="1">
    <location>
        <begin position="1"/>
        <end position="177"/>
    </location>
</feature>
<evidence type="ECO:0000313" key="2">
    <source>
        <dbReference type="EMBL" id="KAF2876202.1"/>
    </source>
</evidence>
<evidence type="ECO:0000259" key="1">
    <source>
        <dbReference type="PROSITE" id="PS50280"/>
    </source>
</evidence>
<feature type="non-terminal residue" evidence="2">
    <location>
        <position position="1"/>
    </location>
</feature>
<organism evidence="2 3">
    <name type="scientific">Massariosphaeria phaeospora</name>
    <dbReference type="NCBI Taxonomy" id="100035"/>
    <lineage>
        <taxon>Eukaryota</taxon>
        <taxon>Fungi</taxon>
        <taxon>Dikarya</taxon>
        <taxon>Ascomycota</taxon>
        <taxon>Pezizomycotina</taxon>
        <taxon>Dothideomycetes</taxon>
        <taxon>Pleosporomycetidae</taxon>
        <taxon>Pleosporales</taxon>
        <taxon>Pleosporales incertae sedis</taxon>
        <taxon>Massariosphaeria</taxon>
    </lineage>
</organism>
<dbReference type="InterPro" id="IPR046341">
    <property type="entry name" value="SET_dom_sf"/>
</dbReference>
<reference evidence="2 3" key="1">
    <citation type="submission" date="2020-01" db="EMBL/GenBank/DDBJ databases">
        <authorList>
            <consortium name="DOE Joint Genome Institute"/>
            <person name="Haridas S."/>
            <person name="Albert R."/>
            <person name="Binder M."/>
            <person name="Bloem J."/>
            <person name="Labutti K."/>
            <person name="Salamov A."/>
            <person name="Andreopoulos B."/>
            <person name="Baker S.E."/>
            <person name="Barry K."/>
            <person name="Bills G."/>
            <person name="Bluhm B.H."/>
            <person name="Cannon C."/>
            <person name="Castanera R."/>
            <person name="Culley D.E."/>
            <person name="Daum C."/>
            <person name="Ezra D."/>
            <person name="Gonzalez J.B."/>
            <person name="Henrissat B."/>
            <person name="Kuo A."/>
            <person name="Liang C."/>
            <person name="Lipzen A."/>
            <person name="Lutzoni F."/>
            <person name="Magnuson J."/>
            <person name="Mondo S."/>
            <person name="Nolan M."/>
            <person name="Ohm R."/>
            <person name="Pangilinan J."/>
            <person name="Park H.-J.H."/>
            <person name="Ramirez L."/>
            <person name="Alfaro M."/>
            <person name="Sun H."/>
            <person name="Tritt A."/>
            <person name="Yoshinaga Y."/>
            <person name="Zwiers L.-H.L."/>
            <person name="Turgeon B.G."/>
            <person name="Goodwin S.B."/>
            <person name="Spatafora J.W."/>
            <person name="Crous P.W."/>
            <person name="Grigoriev I.V."/>
        </authorList>
    </citation>
    <scope>NUCLEOTIDE SEQUENCE [LARGE SCALE GENOMIC DNA]</scope>
    <source>
        <strain evidence="2 3">CBS 611.86</strain>
    </source>
</reference>
<evidence type="ECO:0000313" key="3">
    <source>
        <dbReference type="Proteomes" id="UP000481861"/>
    </source>
</evidence>
<dbReference type="OrthoDB" id="438641at2759"/>
<dbReference type="EMBL" id="JAADJZ010000003">
    <property type="protein sequence ID" value="KAF2876202.1"/>
    <property type="molecule type" value="Genomic_DNA"/>
</dbReference>